<dbReference type="EMBL" id="JBHSKX010000001">
    <property type="protein sequence ID" value="MFC5365922.1"/>
    <property type="molecule type" value="Genomic_DNA"/>
</dbReference>
<dbReference type="InterPro" id="IPR019546">
    <property type="entry name" value="TAT_signal_bac_arc"/>
</dbReference>
<proteinExistence type="predicted"/>
<dbReference type="PROSITE" id="PS51318">
    <property type="entry name" value="TAT"/>
    <property type="match status" value="1"/>
</dbReference>
<name>A0ABD5R8D6_9EURY</name>
<dbReference type="AlphaFoldDB" id="A0ABD5R8D6"/>
<evidence type="ECO:0000256" key="1">
    <source>
        <dbReference type="SAM" id="MobiDB-lite"/>
    </source>
</evidence>
<organism evidence="2 3">
    <name type="scientific">Salinirubrum litoreum</name>
    <dbReference type="NCBI Taxonomy" id="1126234"/>
    <lineage>
        <taxon>Archaea</taxon>
        <taxon>Methanobacteriati</taxon>
        <taxon>Methanobacteriota</taxon>
        <taxon>Stenosarchaea group</taxon>
        <taxon>Halobacteria</taxon>
        <taxon>Halobacteriales</taxon>
        <taxon>Haloferacaceae</taxon>
        <taxon>Salinirubrum</taxon>
    </lineage>
</organism>
<protein>
    <submittedName>
        <fullName evidence="2">Twin-arginine translocation signal domain-containing protein</fullName>
    </submittedName>
</protein>
<feature type="region of interest" description="Disordered" evidence="1">
    <location>
        <begin position="55"/>
        <end position="76"/>
    </location>
</feature>
<evidence type="ECO:0000313" key="2">
    <source>
        <dbReference type="EMBL" id="MFC5365922.1"/>
    </source>
</evidence>
<comment type="caution">
    <text evidence="2">The sequence shown here is derived from an EMBL/GenBank/DDBJ whole genome shotgun (WGS) entry which is preliminary data.</text>
</comment>
<sequence>MNRRSFLGATALAGASLLAGCSADFGTPTPRPAPRFGYSVYNADTSRRTVLLTLRGGATDDSPGTASGESEPVDPDVDFDTDLPLIDRWEFPLDPGVQIGFGDYEVEPGRYLLQVDYDDDSRSQSPWVTANCPVLRVRETIDSPTHITTHVTCSDE</sequence>
<evidence type="ECO:0000313" key="3">
    <source>
        <dbReference type="Proteomes" id="UP001596201"/>
    </source>
</evidence>
<keyword evidence="3" id="KW-1185">Reference proteome</keyword>
<gene>
    <name evidence="2" type="ORF">ACFPJ5_03165</name>
</gene>
<dbReference type="NCBIfam" id="TIGR01409">
    <property type="entry name" value="TAT_signal_seq"/>
    <property type="match status" value="1"/>
</dbReference>
<dbReference type="RefSeq" id="WP_227228742.1">
    <property type="nucleotide sequence ID" value="NZ_JAJCVJ010000001.1"/>
</dbReference>
<dbReference type="Proteomes" id="UP001596201">
    <property type="component" value="Unassembled WGS sequence"/>
</dbReference>
<accession>A0ABD5R8D6</accession>
<reference evidence="2 3" key="1">
    <citation type="journal article" date="2019" name="Int. J. Syst. Evol. Microbiol.">
        <title>The Global Catalogue of Microorganisms (GCM) 10K type strain sequencing project: providing services to taxonomists for standard genome sequencing and annotation.</title>
        <authorList>
            <consortium name="The Broad Institute Genomics Platform"/>
            <consortium name="The Broad Institute Genome Sequencing Center for Infectious Disease"/>
            <person name="Wu L."/>
            <person name="Ma J."/>
        </authorList>
    </citation>
    <scope>NUCLEOTIDE SEQUENCE [LARGE SCALE GENOMIC DNA]</scope>
    <source>
        <strain evidence="2 3">CGMCC 1.12237</strain>
    </source>
</reference>
<dbReference type="InterPro" id="IPR006311">
    <property type="entry name" value="TAT_signal"/>
</dbReference>
<dbReference type="PROSITE" id="PS51257">
    <property type="entry name" value="PROKAR_LIPOPROTEIN"/>
    <property type="match status" value="1"/>
</dbReference>